<evidence type="ECO:0000256" key="1">
    <source>
        <dbReference type="SAM" id="Phobius"/>
    </source>
</evidence>
<reference evidence="2" key="1">
    <citation type="journal article" date="2021" name="PeerJ">
        <title>Extensive microbial diversity within the chicken gut microbiome revealed by metagenomics and culture.</title>
        <authorList>
            <person name="Gilroy R."/>
            <person name="Ravi A."/>
            <person name="Getino M."/>
            <person name="Pursley I."/>
            <person name="Horton D.L."/>
            <person name="Alikhan N.F."/>
            <person name="Baker D."/>
            <person name="Gharbi K."/>
            <person name="Hall N."/>
            <person name="Watson M."/>
            <person name="Adriaenssens E.M."/>
            <person name="Foster-Nyarko E."/>
            <person name="Jarju S."/>
            <person name="Secka A."/>
            <person name="Antonio M."/>
            <person name="Oren A."/>
            <person name="Chaudhuri R.R."/>
            <person name="La Ragione R."/>
            <person name="Hildebrand F."/>
            <person name="Pallen M.J."/>
        </authorList>
    </citation>
    <scope>NUCLEOTIDE SEQUENCE</scope>
    <source>
        <strain evidence="2">ChiBcec6-4105</strain>
    </source>
</reference>
<keyword evidence="1" id="KW-0812">Transmembrane</keyword>
<reference evidence="2" key="2">
    <citation type="submission" date="2021-04" db="EMBL/GenBank/DDBJ databases">
        <authorList>
            <person name="Gilroy R."/>
        </authorList>
    </citation>
    <scope>NUCLEOTIDE SEQUENCE</scope>
    <source>
        <strain evidence="2">ChiBcec6-4105</strain>
    </source>
</reference>
<organism evidence="2 3">
    <name type="scientific">Candidatus Blautia avicola</name>
    <dbReference type="NCBI Taxonomy" id="2838483"/>
    <lineage>
        <taxon>Bacteria</taxon>
        <taxon>Bacillati</taxon>
        <taxon>Bacillota</taxon>
        <taxon>Clostridia</taxon>
        <taxon>Lachnospirales</taxon>
        <taxon>Lachnospiraceae</taxon>
        <taxon>Blautia</taxon>
    </lineage>
</organism>
<keyword evidence="1" id="KW-0472">Membrane</keyword>
<protein>
    <submittedName>
        <fullName evidence="2">Intracellular septation protein</fullName>
    </submittedName>
</protein>
<dbReference type="AlphaFoldDB" id="A0A9D2QW59"/>
<sequence length="72" mass="8207">MMNKLIQILNVCIALFVILYAAHIYAITADISLVTVVLLIAGLAPVLHTAWNYIQIKIEEYRKTHSHHYMKG</sequence>
<feature type="transmembrane region" description="Helical" evidence="1">
    <location>
        <begin position="7"/>
        <end position="27"/>
    </location>
</feature>
<feature type="transmembrane region" description="Helical" evidence="1">
    <location>
        <begin position="33"/>
        <end position="54"/>
    </location>
</feature>
<accession>A0A9D2QW59</accession>
<gene>
    <name evidence="2" type="ORF">H9914_10220</name>
</gene>
<evidence type="ECO:0000313" key="2">
    <source>
        <dbReference type="EMBL" id="HJD29347.1"/>
    </source>
</evidence>
<dbReference type="Proteomes" id="UP000823892">
    <property type="component" value="Unassembled WGS sequence"/>
</dbReference>
<keyword evidence="1" id="KW-1133">Transmembrane helix</keyword>
<comment type="caution">
    <text evidence="2">The sequence shown here is derived from an EMBL/GenBank/DDBJ whole genome shotgun (WGS) entry which is preliminary data.</text>
</comment>
<proteinExistence type="predicted"/>
<evidence type="ECO:0000313" key="3">
    <source>
        <dbReference type="Proteomes" id="UP000823892"/>
    </source>
</evidence>
<name>A0A9D2QW59_9FIRM</name>
<dbReference type="EMBL" id="DWUY01000230">
    <property type="protein sequence ID" value="HJD29347.1"/>
    <property type="molecule type" value="Genomic_DNA"/>
</dbReference>